<dbReference type="RefSeq" id="WP_043524413.1">
    <property type="nucleotide sequence ID" value="NZ_BAABKU010000016.1"/>
</dbReference>
<dbReference type="InterPro" id="IPR050900">
    <property type="entry name" value="Transposase_IS3/IS150/IS904"/>
</dbReference>
<protein>
    <recommendedName>
        <fullName evidence="1">HTH-like domain-containing protein</fullName>
    </recommendedName>
</protein>
<dbReference type="eggNOG" id="COG2801">
    <property type="taxonomic scope" value="Bacteria"/>
</dbReference>
<evidence type="ECO:0000259" key="1">
    <source>
        <dbReference type="Pfam" id="PF13276"/>
    </source>
</evidence>
<dbReference type="EMBL" id="JRTT01000012">
    <property type="protein sequence ID" value="KHD77168.1"/>
    <property type="molecule type" value="Genomic_DNA"/>
</dbReference>
<dbReference type="OrthoDB" id="3215922at2"/>
<reference evidence="2 3" key="1">
    <citation type="submission" date="2014-10" db="EMBL/GenBank/DDBJ databases">
        <title>Draft genome sequence of Actinoplanes utahensis NRRL 12052.</title>
        <authorList>
            <person name="Velasco-Bucheli B."/>
            <person name="del Cerro C."/>
            <person name="Hormigo D."/>
            <person name="Garcia J.L."/>
            <person name="Acebal C."/>
            <person name="Arroyo M."/>
            <person name="de la Mata I."/>
        </authorList>
    </citation>
    <scope>NUCLEOTIDE SEQUENCE [LARGE SCALE GENOMIC DNA]</scope>
    <source>
        <strain evidence="2 3">NRRL 12052</strain>
    </source>
</reference>
<sequence>MALLCRVLAVKRRQGYSEWLATAPGRRAREADDERLATRIRQILAEHPGYGSPRVTAELRRRGWRINRKRVERVMRERGLAGIT</sequence>
<dbReference type="InterPro" id="IPR025948">
    <property type="entry name" value="HTH-like_dom"/>
</dbReference>
<feature type="domain" description="HTH-like" evidence="1">
    <location>
        <begin position="32"/>
        <end position="83"/>
    </location>
</feature>
<dbReference type="STRING" id="1869.MB27_11960"/>
<comment type="caution">
    <text evidence="2">The sequence shown here is derived from an EMBL/GenBank/DDBJ whole genome shotgun (WGS) entry which is preliminary data.</text>
</comment>
<proteinExistence type="predicted"/>
<dbReference type="Pfam" id="PF13276">
    <property type="entry name" value="HTH_21"/>
    <property type="match status" value="1"/>
</dbReference>
<name>A0A0A6UQ47_ACTUT</name>
<gene>
    <name evidence="2" type="ORF">MB27_11960</name>
</gene>
<accession>A0A0A6UQ47</accession>
<dbReference type="PANTHER" id="PTHR46889">
    <property type="entry name" value="TRANSPOSASE INSF FOR INSERTION SEQUENCE IS3B-RELATED"/>
    <property type="match status" value="1"/>
</dbReference>
<dbReference type="PANTHER" id="PTHR46889:SF4">
    <property type="entry name" value="TRANSPOSASE INSO FOR INSERTION SEQUENCE ELEMENT IS911B-RELATED"/>
    <property type="match status" value="1"/>
</dbReference>
<evidence type="ECO:0000313" key="2">
    <source>
        <dbReference type="EMBL" id="KHD77168.1"/>
    </source>
</evidence>
<dbReference type="AlphaFoldDB" id="A0A0A6UQ47"/>
<dbReference type="Proteomes" id="UP000054537">
    <property type="component" value="Unassembled WGS sequence"/>
</dbReference>
<organism evidence="2 3">
    <name type="scientific">Actinoplanes utahensis</name>
    <dbReference type="NCBI Taxonomy" id="1869"/>
    <lineage>
        <taxon>Bacteria</taxon>
        <taxon>Bacillati</taxon>
        <taxon>Actinomycetota</taxon>
        <taxon>Actinomycetes</taxon>
        <taxon>Micromonosporales</taxon>
        <taxon>Micromonosporaceae</taxon>
        <taxon>Actinoplanes</taxon>
    </lineage>
</organism>
<keyword evidence="3" id="KW-1185">Reference proteome</keyword>
<evidence type="ECO:0000313" key="3">
    <source>
        <dbReference type="Proteomes" id="UP000054537"/>
    </source>
</evidence>